<dbReference type="Proteomes" id="UP000724686">
    <property type="component" value="Unassembled WGS sequence"/>
</dbReference>
<keyword evidence="1" id="KW-1133">Transmembrane helix</keyword>
<feature type="transmembrane region" description="Helical" evidence="1">
    <location>
        <begin position="62"/>
        <end position="81"/>
    </location>
</feature>
<keyword evidence="1" id="KW-0472">Membrane</keyword>
<reference evidence="2 3" key="1">
    <citation type="submission" date="2021-02" db="EMBL/GenBank/DDBJ databases">
        <title>Leptospira ainlahdjerensis sp. nov., Leptospira ainazelensis sp. nov., Leptospira abararensis sp. nov. and Leptospira chreensis sp. nov., four new species isolated from water sources in Algeria.</title>
        <authorList>
            <person name="Amara Korba A."/>
            <person name="Kainiu M."/>
            <person name="Vincent A.T."/>
            <person name="Mariet J.-F."/>
            <person name="Veyrier F.J."/>
            <person name="Goarant C."/>
            <person name="Picardeau M."/>
        </authorList>
    </citation>
    <scope>NUCLEOTIDE SEQUENCE [LARGE SCALE GENOMIC DNA]</scope>
    <source>
        <strain evidence="2 3">201903070</strain>
    </source>
</reference>
<organism evidence="2 3">
    <name type="scientific">Leptospira ainlahdjerensis</name>
    <dbReference type="NCBI Taxonomy" id="2810033"/>
    <lineage>
        <taxon>Bacteria</taxon>
        <taxon>Pseudomonadati</taxon>
        <taxon>Spirochaetota</taxon>
        <taxon>Spirochaetia</taxon>
        <taxon>Leptospirales</taxon>
        <taxon>Leptospiraceae</taxon>
        <taxon>Leptospira</taxon>
    </lineage>
</organism>
<keyword evidence="1" id="KW-0812">Transmembrane</keyword>
<dbReference type="RefSeq" id="WP_205281396.1">
    <property type="nucleotide sequence ID" value="NZ_JAFFPU010000075.1"/>
</dbReference>
<gene>
    <name evidence="2" type="ORF">JWG45_20180</name>
</gene>
<evidence type="ECO:0000313" key="2">
    <source>
        <dbReference type="EMBL" id="MBM9579466.1"/>
    </source>
</evidence>
<evidence type="ECO:0000313" key="3">
    <source>
        <dbReference type="Proteomes" id="UP000724686"/>
    </source>
</evidence>
<protein>
    <submittedName>
        <fullName evidence="2">Uncharacterized protein</fullName>
    </submittedName>
</protein>
<feature type="transmembrane region" description="Helical" evidence="1">
    <location>
        <begin position="35"/>
        <end position="55"/>
    </location>
</feature>
<accession>A0ABS2UGH8</accession>
<sequence>MILILLSISIGSVYTYSIAIPKAVKGNDFFSLDMFSVFAAVIFIFSQVRSFFLLLEGDQNFFVWLVPFCVYLLMIGFYQWIFLGELYPLFLDSLRGLILFFLGYKVNKESSRRMG</sequence>
<comment type="caution">
    <text evidence="2">The sequence shown here is derived from an EMBL/GenBank/DDBJ whole genome shotgun (WGS) entry which is preliminary data.</text>
</comment>
<keyword evidence="3" id="KW-1185">Reference proteome</keyword>
<proteinExistence type="predicted"/>
<name>A0ABS2UGH8_9LEPT</name>
<feature type="transmembrane region" description="Helical" evidence="1">
    <location>
        <begin position="87"/>
        <end position="104"/>
    </location>
</feature>
<evidence type="ECO:0000256" key="1">
    <source>
        <dbReference type="SAM" id="Phobius"/>
    </source>
</evidence>
<dbReference type="EMBL" id="JAFFPU010000075">
    <property type="protein sequence ID" value="MBM9579466.1"/>
    <property type="molecule type" value="Genomic_DNA"/>
</dbReference>